<evidence type="ECO:0008006" key="4">
    <source>
        <dbReference type="Google" id="ProtNLM"/>
    </source>
</evidence>
<name>A0ABV8WUP8_9BACI</name>
<dbReference type="RefSeq" id="WP_390250715.1">
    <property type="nucleotide sequence ID" value="NZ_JBHSDT010000004.1"/>
</dbReference>
<reference evidence="3" key="1">
    <citation type="journal article" date="2019" name="Int. J. Syst. Evol. Microbiol.">
        <title>The Global Catalogue of Microorganisms (GCM) 10K type strain sequencing project: providing services to taxonomists for standard genome sequencing and annotation.</title>
        <authorList>
            <consortium name="The Broad Institute Genomics Platform"/>
            <consortium name="The Broad Institute Genome Sequencing Center for Infectious Disease"/>
            <person name="Wu L."/>
            <person name="Ma J."/>
        </authorList>
    </citation>
    <scope>NUCLEOTIDE SEQUENCE [LARGE SCALE GENOMIC DNA]</scope>
    <source>
        <strain evidence="3">CCUG 37865</strain>
    </source>
</reference>
<feature type="compositionally biased region" description="Basic and acidic residues" evidence="1">
    <location>
        <begin position="35"/>
        <end position="50"/>
    </location>
</feature>
<dbReference type="EMBL" id="JBHSDT010000004">
    <property type="protein sequence ID" value="MFC4402793.1"/>
    <property type="molecule type" value="Genomic_DNA"/>
</dbReference>
<accession>A0ABV8WUP8</accession>
<comment type="caution">
    <text evidence="2">The sequence shown here is derived from an EMBL/GenBank/DDBJ whole genome shotgun (WGS) entry which is preliminary data.</text>
</comment>
<feature type="compositionally biased region" description="Polar residues" evidence="1">
    <location>
        <begin position="7"/>
        <end position="16"/>
    </location>
</feature>
<keyword evidence="3" id="KW-1185">Reference proteome</keyword>
<evidence type="ECO:0000313" key="3">
    <source>
        <dbReference type="Proteomes" id="UP001595882"/>
    </source>
</evidence>
<feature type="region of interest" description="Disordered" evidence="1">
    <location>
        <begin position="1"/>
        <end position="50"/>
    </location>
</feature>
<dbReference type="Proteomes" id="UP001595882">
    <property type="component" value="Unassembled WGS sequence"/>
</dbReference>
<organism evidence="2 3">
    <name type="scientific">Gracilibacillus xinjiangensis</name>
    <dbReference type="NCBI Taxonomy" id="1193282"/>
    <lineage>
        <taxon>Bacteria</taxon>
        <taxon>Bacillati</taxon>
        <taxon>Bacillota</taxon>
        <taxon>Bacilli</taxon>
        <taxon>Bacillales</taxon>
        <taxon>Bacillaceae</taxon>
        <taxon>Gracilibacillus</taxon>
    </lineage>
</organism>
<proteinExistence type="predicted"/>
<gene>
    <name evidence="2" type="ORF">ACFOY7_06875</name>
</gene>
<evidence type="ECO:0000313" key="2">
    <source>
        <dbReference type="EMBL" id="MFC4402793.1"/>
    </source>
</evidence>
<sequence>MKKEQKGNFQMPNPANQDGEIGIRKDMNPSQPADTIERYAGDSVDSHKDLEEANEYIANKEIGQVRHNS</sequence>
<evidence type="ECO:0000256" key="1">
    <source>
        <dbReference type="SAM" id="MobiDB-lite"/>
    </source>
</evidence>
<protein>
    <recommendedName>
        <fullName evidence="4">DUF4025 domain-containing protein</fullName>
    </recommendedName>
</protein>